<dbReference type="InterPro" id="IPR014710">
    <property type="entry name" value="RmlC-like_jellyroll"/>
</dbReference>
<name>A0AA92X3V7_9GAMM</name>
<keyword evidence="3" id="KW-0238">DNA-binding</keyword>
<dbReference type="FunFam" id="1.10.10.60:FF:000132">
    <property type="entry name" value="AraC family transcriptional regulator"/>
    <property type="match status" value="1"/>
</dbReference>
<organism evidence="7 8">
    <name type="scientific">Serratia inhibens</name>
    <dbReference type="NCBI Taxonomy" id="2338073"/>
    <lineage>
        <taxon>Bacteria</taxon>
        <taxon>Pseudomonadati</taxon>
        <taxon>Pseudomonadota</taxon>
        <taxon>Gammaproteobacteria</taxon>
        <taxon>Enterobacterales</taxon>
        <taxon>Yersiniaceae</taxon>
        <taxon>Serratia</taxon>
    </lineage>
</organism>
<evidence type="ECO:0000256" key="1">
    <source>
        <dbReference type="ARBA" id="ARBA00022491"/>
    </source>
</evidence>
<feature type="region of interest" description="Disordered" evidence="5">
    <location>
        <begin position="239"/>
        <end position="264"/>
    </location>
</feature>
<keyword evidence="2" id="KW-0805">Transcription regulation</keyword>
<dbReference type="PANTHER" id="PTHR11019">
    <property type="entry name" value="HTH-TYPE TRANSCRIPTIONAL REGULATOR NIMR"/>
    <property type="match status" value="1"/>
</dbReference>
<feature type="domain" description="HTH araC/xylS-type" evidence="6">
    <location>
        <begin position="142"/>
        <end position="242"/>
    </location>
</feature>
<accession>A0AA92X3V7</accession>
<dbReference type="SUPFAM" id="SSF51182">
    <property type="entry name" value="RmlC-like cupins"/>
    <property type="match status" value="1"/>
</dbReference>
<dbReference type="SUPFAM" id="SSF46689">
    <property type="entry name" value="Homeodomain-like"/>
    <property type="match status" value="1"/>
</dbReference>
<proteinExistence type="predicted"/>
<dbReference type="EMBL" id="QYYG01000005">
    <property type="protein sequence ID" value="RJF54713.1"/>
    <property type="molecule type" value="Genomic_DNA"/>
</dbReference>
<dbReference type="Pfam" id="PF12833">
    <property type="entry name" value="HTH_18"/>
    <property type="match status" value="1"/>
</dbReference>
<dbReference type="Pfam" id="PF02311">
    <property type="entry name" value="AraC_binding"/>
    <property type="match status" value="1"/>
</dbReference>
<dbReference type="PROSITE" id="PS01124">
    <property type="entry name" value="HTH_ARAC_FAMILY_2"/>
    <property type="match status" value="1"/>
</dbReference>
<evidence type="ECO:0000256" key="5">
    <source>
        <dbReference type="SAM" id="MobiDB-lite"/>
    </source>
</evidence>
<evidence type="ECO:0000256" key="3">
    <source>
        <dbReference type="ARBA" id="ARBA00023125"/>
    </source>
</evidence>
<evidence type="ECO:0000256" key="4">
    <source>
        <dbReference type="ARBA" id="ARBA00023163"/>
    </source>
</evidence>
<keyword evidence="8" id="KW-1185">Reference proteome</keyword>
<dbReference type="InterPro" id="IPR018060">
    <property type="entry name" value="HTH_AraC"/>
</dbReference>
<keyword evidence="1" id="KW-0678">Repressor</keyword>
<dbReference type="Proteomes" id="UP000284338">
    <property type="component" value="Unassembled WGS sequence"/>
</dbReference>
<dbReference type="InterPro" id="IPR011051">
    <property type="entry name" value="RmlC_Cupin_sf"/>
</dbReference>
<sequence>MMILRSERLLHEKKHLTPWHHHAEGQIYLLTHGMMALETAGRQWAMTAGSVGWLPPHCAHQALACGNVAGWILYLGEQRGAALPESPRLSAATTLIQALVERIAQFAGQPLSASQQRMLQVLLDEMHAQESPPLQLPLPQDMRLLKIARALLNEPAGDRTQREWADWAGLSVRTLSRRFIGETGMTFSRWRQQARVLRSLEPLSRGEPVGQIAGDCGYDNVSAYIAAFRERFGTTPGRYFTQRPLATAPDAPRRETAPTAHRRE</sequence>
<protein>
    <submittedName>
        <fullName evidence="7">AraC family transcriptional regulator</fullName>
    </submittedName>
</protein>
<evidence type="ECO:0000313" key="7">
    <source>
        <dbReference type="EMBL" id="RJF54713.1"/>
    </source>
</evidence>
<evidence type="ECO:0000313" key="8">
    <source>
        <dbReference type="Proteomes" id="UP000284338"/>
    </source>
</evidence>
<dbReference type="InterPro" id="IPR003313">
    <property type="entry name" value="AraC-bd"/>
</dbReference>
<evidence type="ECO:0000256" key="2">
    <source>
        <dbReference type="ARBA" id="ARBA00023015"/>
    </source>
</evidence>
<reference evidence="7 8" key="1">
    <citation type="submission" date="2018-09" db="EMBL/GenBank/DDBJ databases">
        <title>Draft genome of a novel serratia sp. strain with antifungal activity.</title>
        <authorList>
            <person name="Dichmann S.I."/>
            <person name="Park B.P."/>
            <person name="Pathiraja D."/>
            <person name="Choi I.-G."/>
            <person name="Stougaard P."/>
            <person name="Hennessy R.C."/>
        </authorList>
    </citation>
    <scope>NUCLEOTIDE SEQUENCE [LARGE SCALE GENOMIC DNA]</scope>
    <source>
        <strain evidence="7 8">S40</strain>
    </source>
</reference>
<dbReference type="GO" id="GO:0043565">
    <property type="term" value="F:sequence-specific DNA binding"/>
    <property type="evidence" value="ECO:0007669"/>
    <property type="project" value="InterPro"/>
</dbReference>
<dbReference type="GO" id="GO:0003700">
    <property type="term" value="F:DNA-binding transcription factor activity"/>
    <property type="evidence" value="ECO:0007669"/>
    <property type="project" value="InterPro"/>
</dbReference>
<dbReference type="Gene3D" id="2.60.120.10">
    <property type="entry name" value="Jelly Rolls"/>
    <property type="match status" value="1"/>
</dbReference>
<gene>
    <name evidence="7" type="ORF">D4100_16680</name>
</gene>
<dbReference type="SMART" id="SM00342">
    <property type="entry name" value="HTH_ARAC"/>
    <property type="match status" value="1"/>
</dbReference>
<dbReference type="Gene3D" id="1.10.10.60">
    <property type="entry name" value="Homeodomain-like"/>
    <property type="match status" value="2"/>
</dbReference>
<comment type="caution">
    <text evidence="7">The sequence shown here is derived from an EMBL/GenBank/DDBJ whole genome shotgun (WGS) entry which is preliminary data.</text>
</comment>
<evidence type="ECO:0000259" key="6">
    <source>
        <dbReference type="PROSITE" id="PS01124"/>
    </source>
</evidence>
<dbReference type="PANTHER" id="PTHR11019:SF159">
    <property type="entry name" value="TRANSCRIPTIONAL REGULATOR-RELATED"/>
    <property type="match status" value="1"/>
</dbReference>
<dbReference type="RefSeq" id="WP_119804811.1">
    <property type="nucleotide sequence ID" value="NZ_QYYG01000005.1"/>
</dbReference>
<dbReference type="AlphaFoldDB" id="A0AA92X3V7"/>
<dbReference type="InterPro" id="IPR009057">
    <property type="entry name" value="Homeodomain-like_sf"/>
</dbReference>
<keyword evidence="4" id="KW-0804">Transcription</keyword>